<proteinExistence type="predicted"/>
<organism evidence="1 2">
    <name type="scientific">Vibrio diazotrophicus</name>
    <dbReference type="NCBI Taxonomy" id="685"/>
    <lineage>
        <taxon>Bacteria</taxon>
        <taxon>Pseudomonadati</taxon>
        <taxon>Pseudomonadota</taxon>
        <taxon>Gammaproteobacteria</taxon>
        <taxon>Vibrionales</taxon>
        <taxon>Vibrionaceae</taxon>
        <taxon>Vibrio</taxon>
    </lineage>
</organism>
<gene>
    <name evidence="1" type="ORF">C1N32_21280</name>
</gene>
<sequence>MFRGLGFSFIAVPFTLRSYSHNVFQIMHLGANIKLQRNQLTRRLSRTANLWRFWFNRVGCLRWLFRVWWCLQPLSLALAGKLKEHFYSGFVVRALHLKVHVFQLSRQWHFNLSD</sequence>
<comment type="caution">
    <text evidence="1">The sequence shown here is derived from an EMBL/GenBank/DDBJ whole genome shotgun (WGS) entry which is preliminary data.</text>
</comment>
<evidence type="ECO:0000313" key="2">
    <source>
        <dbReference type="Proteomes" id="UP000236449"/>
    </source>
</evidence>
<reference evidence="1 2" key="1">
    <citation type="submission" date="2018-01" db="EMBL/GenBank/DDBJ databases">
        <title>Draft genome sequences of six Vibrio diazotrophicus strains isolated from deep-sea sediments of the Baltic Sea.</title>
        <authorList>
            <person name="Castillo D."/>
            <person name="Vandieken V."/>
            <person name="Chiang O."/>
            <person name="Middelboe M."/>
        </authorList>
    </citation>
    <scope>NUCLEOTIDE SEQUENCE [LARGE SCALE GENOMIC DNA]</scope>
    <source>
        <strain evidence="1 2">60.27F</strain>
    </source>
</reference>
<evidence type="ECO:0000313" key="1">
    <source>
        <dbReference type="EMBL" id="PNI00615.1"/>
    </source>
</evidence>
<dbReference type="AlphaFoldDB" id="A0A2J8HQR7"/>
<dbReference type="EMBL" id="POSK01000029">
    <property type="protein sequence ID" value="PNI00615.1"/>
    <property type="molecule type" value="Genomic_DNA"/>
</dbReference>
<accession>A0A2J8HQR7</accession>
<protein>
    <submittedName>
        <fullName evidence="1">Uncharacterized protein</fullName>
    </submittedName>
</protein>
<dbReference type="Proteomes" id="UP000236449">
    <property type="component" value="Unassembled WGS sequence"/>
</dbReference>
<name>A0A2J8HQR7_VIBDI</name>